<proteinExistence type="predicted"/>
<keyword evidence="4" id="KW-1185">Reference proteome</keyword>
<dbReference type="SUPFAM" id="SSF50969">
    <property type="entry name" value="YVTN repeat-like/Quinoprotein amine dehydrogenase"/>
    <property type="match status" value="1"/>
</dbReference>
<gene>
    <name evidence="3" type="ORF">SAMN06265174_101307</name>
</gene>
<name>A0ABY1MWG2_9ACTN</name>
<dbReference type="Gene3D" id="2.130.10.10">
    <property type="entry name" value="YVTN repeat-like/Quinoprotein amine dehydrogenase"/>
    <property type="match status" value="1"/>
</dbReference>
<dbReference type="PANTHER" id="PTHR34512">
    <property type="entry name" value="CELL SURFACE PROTEIN"/>
    <property type="match status" value="1"/>
</dbReference>
<dbReference type="InterPro" id="IPR015943">
    <property type="entry name" value="WD40/YVTN_repeat-like_dom_sf"/>
</dbReference>
<evidence type="ECO:0000259" key="2">
    <source>
        <dbReference type="Pfam" id="PF13360"/>
    </source>
</evidence>
<dbReference type="Gene3D" id="2.40.10.480">
    <property type="match status" value="1"/>
</dbReference>
<dbReference type="SUPFAM" id="SSF50998">
    <property type="entry name" value="Quinoprotein alcohol dehydrogenase-like"/>
    <property type="match status" value="1"/>
</dbReference>
<dbReference type="InterPro" id="IPR002372">
    <property type="entry name" value="PQQ_rpt_dom"/>
</dbReference>
<evidence type="ECO:0000313" key="3">
    <source>
        <dbReference type="EMBL" id="SMO37606.1"/>
    </source>
</evidence>
<dbReference type="InterPro" id="IPR011047">
    <property type="entry name" value="Quinoprotein_ADH-like_sf"/>
</dbReference>
<feature type="domain" description="Pyrrolo-quinoline quinone repeat" evidence="2">
    <location>
        <begin position="267"/>
        <end position="344"/>
    </location>
</feature>
<dbReference type="PANTHER" id="PTHR34512:SF30">
    <property type="entry name" value="OUTER MEMBRANE PROTEIN ASSEMBLY FACTOR BAMB"/>
    <property type="match status" value="1"/>
</dbReference>
<evidence type="ECO:0000313" key="4">
    <source>
        <dbReference type="Proteomes" id="UP000315460"/>
    </source>
</evidence>
<dbReference type="Pfam" id="PF13360">
    <property type="entry name" value="PQQ_2"/>
    <property type="match status" value="1"/>
</dbReference>
<dbReference type="EMBL" id="FXTG01000001">
    <property type="protein sequence ID" value="SMO37606.1"/>
    <property type="molecule type" value="Genomic_DNA"/>
</dbReference>
<evidence type="ECO:0000256" key="1">
    <source>
        <dbReference type="SAM" id="MobiDB-lite"/>
    </source>
</evidence>
<comment type="caution">
    <text evidence="3">The sequence shown here is derived from an EMBL/GenBank/DDBJ whole genome shotgun (WGS) entry which is preliminary data.</text>
</comment>
<dbReference type="InterPro" id="IPR011044">
    <property type="entry name" value="Quino_amine_DH_bsu"/>
</dbReference>
<organism evidence="3 4">
    <name type="scientific">Dietzia kunjamensis subsp. schimae</name>
    <dbReference type="NCBI Taxonomy" id="498198"/>
    <lineage>
        <taxon>Bacteria</taxon>
        <taxon>Bacillati</taxon>
        <taxon>Actinomycetota</taxon>
        <taxon>Actinomycetes</taxon>
        <taxon>Mycobacteriales</taxon>
        <taxon>Dietziaceae</taxon>
        <taxon>Dietzia</taxon>
    </lineage>
</organism>
<feature type="region of interest" description="Disordered" evidence="1">
    <location>
        <begin position="1"/>
        <end position="27"/>
    </location>
</feature>
<dbReference type="Proteomes" id="UP000315460">
    <property type="component" value="Unassembled WGS sequence"/>
</dbReference>
<sequence>MGGGRRTTLSCDCLDSTGGPVAPAPTPALTPRTARALVAVALAAGVAAGCASDTESGGARLGQAASWSSLAGGPPNSGRAHSPVSDAPGLLWSRALGAPAVGVASSDGIGTSFQATISDRGCNLFALTADDGRKRWCLRLPTDGPRITATVDGRGSLFVPLYGGVGALTAEGENRWTAATRGVPTTVTLLDGRHLLLVSHLGAARVINAHTGLDVTPELRIVGDISTDDPAYGIPWCATGERGCPVPAPAAVDTDTATAYLTAWTPGTDDPELVAVRLVAGEFSALDVLWRAPLPDGRLGTPVVLSNDRDEVYVHAADGGLAAYSTSDGAALWTAPVGYRPDTPPALLPDGTVVSGGRTTTVWRGPDDDHDDDAGPAPVVAVRGQDGTGRVVWRRDDLRQLTNPAATPDGRVLVAVRSGGSDDEPGIAVHLLDGADGATLHRIEVPAATGPVSGLSVDADGRIALTTAVGALYVFE</sequence>
<protein>
    <submittedName>
        <fullName evidence="3">PQQ-like domain-containing protein</fullName>
    </submittedName>
</protein>
<reference evidence="3 4" key="1">
    <citation type="submission" date="2017-05" db="EMBL/GenBank/DDBJ databases">
        <authorList>
            <person name="Varghese N."/>
            <person name="Submissions S."/>
        </authorList>
    </citation>
    <scope>NUCLEOTIDE SEQUENCE [LARGE SCALE GENOMIC DNA]</scope>
    <source>
        <strain evidence="3 4">DSM 45139</strain>
    </source>
</reference>
<accession>A0ABY1MWG2</accession>